<proteinExistence type="predicted"/>
<name>A0ABV4K5W8_9BACT</name>
<protein>
    <submittedName>
        <fullName evidence="1">Uncharacterized protein</fullName>
    </submittedName>
</protein>
<accession>A0ABV4K5W8</accession>
<dbReference type="RefSeq" id="WP_371387812.1">
    <property type="nucleotide sequence ID" value="NZ_JBGLYH010000062.1"/>
</dbReference>
<comment type="caution">
    <text evidence="1">The sequence shown here is derived from an EMBL/GenBank/DDBJ whole genome shotgun (WGS) entry which is preliminary data.</text>
</comment>
<gene>
    <name evidence="1" type="ORF">AB6M95_16320</name>
</gene>
<reference evidence="1 2" key="1">
    <citation type="submission" date="2024-08" db="EMBL/GenBank/DDBJ databases">
        <title>Sulfate-reducing bacteria isolated from formation water of the oil field in Kazakhstan and description of Pseudodesulfovibrio sp.</title>
        <authorList>
            <person name="Bidzhieva S.K."/>
            <person name="Tourova T.P."/>
            <person name="Grouzdev D.S."/>
            <person name="Beletsky A.V."/>
            <person name="Sokolova D.S."/>
            <person name="Samigullina S.R."/>
            <person name="Poltaraus A.B."/>
            <person name="Avtukh A.N."/>
            <person name="Tereshina V.M."/>
            <person name="Zhaparov N.S."/>
            <person name="Mardanov A.V."/>
            <person name="Nazina T.N."/>
        </authorList>
    </citation>
    <scope>NUCLEOTIDE SEQUENCE [LARGE SCALE GENOMIC DNA]</scope>
    <source>
        <strain evidence="1 2">9FUS</strain>
    </source>
</reference>
<dbReference type="EMBL" id="JBGLYH010000062">
    <property type="protein sequence ID" value="MEZ7198320.1"/>
    <property type="molecule type" value="Genomic_DNA"/>
</dbReference>
<dbReference type="Proteomes" id="UP001568698">
    <property type="component" value="Unassembled WGS sequence"/>
</dbReference>
<sequence length="132" mass="15131">MSEMTMRLRKLQKDCNELVIKNQPPMFVWQCVSVDHDLVQNAQDYNPVDVHLRPVDLPDDQAELIRMINQGEVLLLSGILRLFCVPASMNLDQVGKLIEALKRRFGGNHSAVYRAAYKILFPKEHSNGKSNR</sequence>
<keyword evidence="2" id="KW-1185">Reference proteome</keyword>
<evidence type="ECO:0000313" key="1">
    <source>
        <dbReference type="EMBL" id="MEZ7198320.1"/>
    </source>
</evidence>
<organism evidence="1 2">
    <name type="scientific">Pseudodesulfovibrio karagichevae</name>
    <dbReference type="NCBI Taxonomy" id="3239305"/>
    <lineage>
        <taxon>Bacteria</taxon>
        <taxon>Pseudomonadati</taxon>
        <taxon>Thermodesulfobacteriota</taxon>
        <taxon>Desulfovibrionia</taxon>
        <taxon>Desulfovibrionales</taxon>
        <taxon>Desulfovibrionaceae</taxon>
    </lineage>
</organism>
<evidence type="ECO:0000313" key="2">
    <source>
        <dbReference type="Proteomes" id="UP001568698"/>
    </source>
</evidence>